<organism evidence="7 8">
    <name type="scientific">Tamaricihabitans halophyticus</name>
    <dbReference type="NCBI Taxonomy" id="1262583"/>
    <lineage>
        <taxon>Bacteria</taxon>
        <taxon>Bacillati</taxon>
        <taxon>Actinomycetota</taxon>
        <taxon>Actinomycetes</taxon>
        <taxon>Pseudonocardiales</taxon>
        <taxon>Pseudonocardiaceae</taxon>
        <taxon>Tamaricihabitans</taxon>
    </lineage>
</organism>
<accession>A0A4R2R365</accession>
<sequence>MRLHRLELTAFGPYPRSETIDFDELGADGLFLLHGDTGAGKTTLLDAVAYALFGAVPGARGEVKRLRCDAAAPELGTEVVVELTIGGQRLRVHRRPEYERPKRRGEGTTKSPAKASLTWIGGPPSGQPAEGLTRIDEVGRTIQRLLGMSAEQFFQVVLLPQGEFARFLRADTAEREQLLERLFDTGRFAEVEQWFRDRRTERGRQLETRRQAARELLARLAQAAGMELPEEVSADWLGDTEEAVDTALSVAREAEAQARAERERADAELAARQERAERVRRLRQAHAELARFAAEAEARELRSTELVAARAAAPVVTAHAQLDRLAQQRSAAAERESAAVSTVEQRVGAADRPAEPARVAELREVAGQLRETAGELSALVAEAEQQERDQTRAHELSELDTTLRERLNAFDDRLAALPARRTELREQLDAAAEAEARLDAAGVKVEELTEQHRAAQELPELAEAVRAAEDQARLAIDEHQRARDRSQELRASRLDGMAAELAADLTAGEPCTVCGSSEHPRPAEPSLLVVSEANEREAEQDERAAADRRERAGQAVHEAQSRQQQMLERAAGQQAEQLRGLLVEAKAELDRLSELAKARTELASALRSVEEEIEARTERRAAVERELAGTRAELDTLHRTMRERAERLAVARGDHPDVAARRAYLLAGAESYDVLAEARAALEEAVRRAAEQRRAVETEATEAGFPGVSEALAAAREPARLAELERELHAAQLAEAAARAVLAEPELADLDPAQDVDIEAARERHTRCRELAESTVAALRAAERRATEVTALAERLRAEWRALEPAEAEFAELSALTDVVNGRGQNARKMSLRSYVLAARLEEVAVAANGRLRRMSRGRYSFVHSDAAGARGTRGGLGLDVLDDYTGKVRPAKTLSGGESFLASLALALGLADVVAAETGGALLDTLFIDEGFGTLDADALDVVLDTLDELRAGGRVVGLVSHVEELRQRIPVRLRVRKARDGSTVELIKG</sequence>
<dbReference type="AlphaFoldDB" id="A0A4R2R365"/>
<dbReference type="SUPFAM" id="SSF52540">
    <property type="entry name" value="P-loop containing nucleoside triphosphate hydrolases"/>
    <property type="match status" value="1"/>
</dbReference>
<dbReference type="RefSeq" id="WP_132874902.1">
    <property type="nucleotide sequence ID" value="NZ_SLXQ01000001.1"/>
</dbReference>
<dbReference type="InterPro" id="IPR027417">
    <property type="entry name" value="P-loop_NTPase"/>
</dbReference>
<comment type="similarity">
    <text evidence="1">Belongs to the SMC family. SbcC subfamily.</text>
</comment>
<feature type="compositionally biased region" description="Basic and acidic residues" evidence="5">
    <location>
        <begin position="95"/>
        <end position="107"/>
    </location>
</feature>
<keyword evidence="7" id="KW-0378">Hydrolase</keyword>
<comment type="caution">
    <text evidence="7">The sequence shown here is derived from an EMBL/GenBank/DDBJ whole genome shotgun (WGS) entry which is preliminary data.</text>
</comment>
<feature type="coiled-coil region" evidence="4">
    <location>
        <begin position="431"/>
        <end position="485"/>
    </location>
</feature>
<keyword evidence="7" id="KW-0540">Nuclease</keyword>
<proteinExistence type="inferred from homology"/>
<dbReference type="InterPro" id="IPR038729">
    <property type="entry name" value="Rad50/SbcC_AAA"/>
</dbReference>
<dbReference type="GO" id="GO:0006302">
    <property type="term" value="P:double-strand break repair"/>
    <property type="evidence" value="ECO:0007669"/>
    <property type="project" value="InterPro"/>
</dbReference>
<evidence type="ECO:0000256" key="1">
    <source>
        <dbReference type="ARBA" id="ARBA00006930"/>
    </source>
</evidence>
<feature type="region of interest" description="Disordered" evidence="5">
    <location>
        <begin position="533"/>
        <end position="571"/>
    </location>
</feature>
<evidence type="ECO:0000259" key="6">
    <source>
        <dbReference type="Pfam" id="PF13476"/>
    </source>
</evidence>
<feature type="region of interest" description="Disordered" evidence="5">
    <location>
        <begin position="94"/>
        <end position="131"/>
    </location>
</feature>
<feature type="coiled-coil region" evidence="4">
    <location>
        <begin position="575"/>
        <end position="640"/>
    </location>
</feature>
<name>A0A4R2R365_9PSEU</name>
<protein>
    <recommendedName>
        <fullName evidence="3">Nuclease SbcCD subunit C</fullName>
    </recommendedName>
</protein>
<dbReference type="PANTHER" id="PTHR32114">
    <property type="entry name" value="ABC TRANSPORTER ABCH.3"/>
    <property type="match status" value="1"/>
</dbReference>
<dbReference type="PANTHER" id="PTHR32114:SF2">
    <property type="entry name" value="ABC TRANSPORTER ABCH.3"/>
    <property type="match status" value="1"/>
</dbReference>
<dbReference type="Proteomes" id="UP000294911">
    <property type="component" value="Unassembled WGS sequence"/>
</dbReference>
<dbReference type="OrthoDB" id="9795626at2"/>
<feature type="compositionally biased region" description="Basic and acidic residues" evidence="5">
    <location>
        <begin position="533"/>
        <end position="552"/>
    </location>
</feature>
<comment type="subunit">
    <text evidence="2">Heterodimer of SbcC and SbcD.</text>
</comment>
<keyword evidence="8" id="KW-1185">Reference proteome</keyword>
<dbReference type="Gene3D" id="3.40.50.300">
    <property type="entry name" value="P-loop containing nucleotide triphosphate hydrolases"/>
    <property type="match status" value="2"/>
</dbReference>
<feature type="coiled-coil region" evidence="4">
    <location>
        <begin position="248"/>
        <end position="282"/>
    </location>
</feature>
<evidence type="ECO:0000256" key="4">
    <source>
        <dbReference type="SAM" id="Coils"/>
    </source>
</evidence>
<dbReference type="Pfam" id="PF13558">
    <property type="entry name" value="SbcC_Walker_B"/>
    <property type="match status" value="1"/>
</dbReference>
<keyword evidence="7" id="KW-0269">Exonuclease</keyword>
<gene>
    <name evidence="7" type="ORF">EV191_101215</name>
</gene>
<dbReference type="EMBL" id="SLXQ01000001">
    <property type="protein sequence ID" value="TCP56274.1"/>
    <property type="molecule type" value="Genomic_DNA"/>
</dbReference>
<evidence type="ECO:0000256" key="5">
    <source>
        <dbReference type="SAM" id="MobiDB-lite"/>
    </source>
</evidence>
<feature type="domain" description="Rad50/SbcC-type AAA" evidence="6">
    <location>
        <begin position="5"/>
        <end position="213"/>
    </location>
</feature>
<dbReference type="GO" id="GO:0004527">
    <property type="term" value="F:exonuclease activity"/>
    <property type="evidence" value="ECO:0007669"/>
    <property type="project" value="UniProtKB-KW"/>
</dbReference>
<evidence type="ECO:0000256" key="2">
    <source>
        <dbReference type="ARBA" id="ARBA00011322"/>
    </source>
</evidence>
<evidence type="ECO:0000256" key="3">
    <source>
        <dbReference type="ARBA" id="ARBA00013368"/>
    </source>
</evidence>
<keyword evidence="4" id="KW-0175">Coiled coil</keyword>
<evidence type="ECO:0000313" key="7">
    <source>
        <dbReference type="EMBL" id="TCP56274.1"/>
    </source>
</evidence>
<dbReference type="GO" id="GO:0016887">
    <property type="term" value="F:ATP hydrolysis activity"/>
    <property type="evidence" value="ECO:0007669"/>
    <property type="project" value="InterPro"/>
</dbReference>
<feature type="coiled-coil region" evidence="4">
    <location>
        <begin position="672"/>
        <end position="741"/>
    </location>
</feature>
<dbReference type="Pfam" id="PF13476">
    <property type="entry name" value="AAA_23"/>
    <property type="match status" value="1"/>
</dbReference>
<reference evidence="7 8" key="1">
    <citation type="submission" date="2019-03" db="EMBL/GenBank/DDBJ databases">
        <title>Genomic Encyclopedia of Type Strains, Phase IV (KMG-IV): sequencing the most valuable type-strain genomes for metagenomic binning, comparative biology and taxonomic classification.</title>
        <authorList>
            <person name="Goeker M."/>
        </authorList>
    </citation>
    <scope>NUCLEOTIDE SEQUENCE [LARGE SCALE GENOMIC DNA]</scope>
    <source>
        <strain evidence="7 8">DSM 45765</strain>
    </source>
</reference>
<evidence type="ECO:0000313" key="8">
    <source>
        <dbReference type="Proteomes" id="UP000294911"/>
    </source>
</evidence>